<sequence length="101" mass="11354">MYLYIKIYINMAPPKKKGALSKSAKFYRDNPTARKKKAADDKKINARPEQKKKRSESGSKRYAAKKSGKNISGKDYDHAVGKFVSSSTNRGRKGEGGRKKK</sequence>
<name>S0A014_9CAUD</name>
<reference evidence="2 3" key="1">
    <citation type="journal article" date="2013" name="Proc. Natl. Acad. Sci. U.S.A.">
        <title>Twelve previously unknown phage genera are ubiquitous in global oceans.</title>
        <authorList>
            <person name="Holmfeldt K."/>
            <person name="Solonenko N."/>
            <person name="Shah M."/>
            <person name="Corrier K."/>
            <person name="Riemann L."/>
            <person name="Verberkmoes N.C."/>
            <person name="Sullivan M.B."/>
        </authorList>
    </citation>
    <scope>NUCLEOTIDE SEQUENCE [LARGE SCALE GENOMIC DNA]</scope>
    <source>
        <strain evidence="2">Phi38:1</strain>
    </source>
</reference>
<feature type="region of interest" description="Disordered" evidence="1">
    <location>
        <begin position="16"/>
        <end position="101"/>
    </location>
</feature>
<proteinExistence type="predicted"/>
<feature type="compositionally biased region" description="Basic and acidic residues" evidence="1">
    <location>
        <begin position="92"/>
        <end position="101"/>
    </location>
</feature>
<accession>S0A014</accession>
<reference evidence="3" key="2">
    <citation type="submission" date="2013-03" db="EMBL/GenBank/DDBJ databases">
        <title>The Cellulophaga phages: a novel, diverse, and globally ubiquitous model system.</title>
        <authorList>
            <person name="Holmfeldt K."/>
            <person name="Solonenko N."/>
            <person name="Shah M."/>
            <person name="Corrier K."/>
            <person name="Riemann L."/>
            <person name="VerBerkmoes N.C."/>
            <person name="Sullivan M.B."/>
        </authorList>
    </citation>
    <scope>NUCLEOTIDE SEQUENCE [LARGE SCALE GENOMIC DNA]</scope>
</reference>
<dbReference type="RefSeq" id="YP_008241461.1">
    <property type="nucleotide sequence ID" value="NC_021796.1"/>
</dbReference>
<gene>
    <name evidence="2" type="ORF">Phi38:1_gp080</name>
</gene>
<evidence type="ECO:0000313" key="3">
    <source>
        <dbReference type="Proteomes" id="UP000014715"/>
    </source>
</evidence>
<evidence type="ECO:0000256" key="1">
    <source>
        <dbReference type="SAM" id="MobiDB-lite"/>
    </source>
</evidence>
<dbReference type="GeneID" id="16796859"/>
<evidence type="ECO:0000313" key="2">
    <source>
        <dbReference type="EMBL" id="AGO48110.1"/>
    </source>
</evidence>
<keyword evidence="3" id="KW-1185">Reference proteome</keyword>
<dbReference type="EMBL" id="KC821614">
    <property type="protein sequence ID" value="AGO48110.1"/>
    <property type="molecule type" value="Genomic_DNA"/>
</dbReference>
<protein>
    <submittedName>
        <fullName evidence="2">Structural protein</fullName>
    </submittedName>
</protein>
<dbReference type="KEGG" id="vg:16796859"/>
<feature type="compositionally biased region" description="Basic and acidic residues" evidence="1">
    <location>
        <begin position="26"/>
        <end position="59"/>
    </location>
</feature>
<dbReference type="Proteomes" id="UP000014715">
    <property type="component" value="Segment"/>
</dbReference>
<organism evidence="2 3">
    <name type="scientific">Cellulophaga phage phi38:1</name>
    <dbReference type="NCBI Taxonomy" id="1327977"/>
    <lineage>
        <taxon>Viruses</taxon>
        <taxon>Duplodnaviria</taxon>
        <taxon>Heunggongvirae</taxon>
        <taxon>Uroviricota</taxon>
        <taxon>Caudoviricetes</taxon>
        <taxon>Pervagoviridae</taxon>
        <taxon>Callevirus</taxon>
        <taxon>Callevirus phi38una</taxon>
    </lineage>
</organism>